<dbReference type="GO" id="GO:0008915">
    <property type="term" value="F:lipid-A-disaccharide synthase activity"/>
    <property type="evidence" value="ECO:0007669"/>
    <property type="project" value="UniProtKB-EC"/>
</dbReference>
<evidence type="ECO:0000313" key="11">
    <source>
        <dbReference type="EMBL" id="NIJ46116.1"/>
    </source>
</evidence>
<evidence type="ECO:0000256" key="7">
    <source>
        <dbReference type="ARBA" id="ARBA00022679"/>
    </source>
</evidence>
<protein>
    <recommendedName>
        <fullName evidence="3 10">Lipid-A-disaccharide synthase</fullName>
        <ecNumber evidence="2 10">2.4.1.182</ecNumber>
    </recommendedName>
</protein>
<dbReference type="SUPFAM" id="SSF53756">
    <property type="entry name" value="UDP-Glycosyltransferase/glycogen phosphorylase"/>
    <property type="match status" value="1"/>
</dbReference>
<gene>
    <name evidence="11" type="ORF">FHR24_002594</name>
</gene>
<proteinExistence type="predicted"/>
<dbReference type="PANTHER" id="PTHR30372">
    <property type="entry name" value="LIPID-A-DISACCHARIDE SYNTHASE"/>
    <property type="match status" value="1"/>
</dbReference>
<dbReference type="Proteomes" id="UP000745859">
    <property type="component" value="Unassembled WGS sequence"/>
</dbReference>
<dbReference type="EC" id="2.4.1.182" evidence="2 10"/>
<keyword evidence="4" id="KW-0444">Lipid biosynthesis</keyword>
<evidence type="ECO:0000256" key="4">
    <source>
        <dbReference type="ARBA" id="ARBA00022516"/>
    </source>
</evidence>
<evidence type="ECO:0000256" key="9">
    <source>
        <dbReference type="ARBA" id="ARBA00048975"/>
    </source>
</evidence>
<dbReference type="NCBIfam" id="TIGR00215">
    <property type="entry name" value="lpxB"/>
    <property type="match status" value="1"/>
</dbReference>
<keyword evidence="5" id="KW-0441">Lipid A biosynthesis</keyword>
<dbReference type="Pfam" id="PF02684">
    <property type="entry name" value="LpxB"/>
    <property type="match status" value="1"/>
</dbReference>
<comment type="function">
    <text evidence="1">Condensation of UDP-2,3-diacylglucosamine and 2,3-diacylglucosamine-1-phosphate to form lipid A disaccharide, a precursor of lipid A, a phosphorylated glycolipid that anchors the lipopolysaccharide to the outer membrane of the cell.</text>
</comment>
<reference evidence="11 12" key="1">
    <citation type="submission" date="2020-03" db="EMBL/GenBank/DDBJ databases">
        <title>Genomic Encyclopedia of Type Strains, Phase IV (KMG-IV): sequencing the most valuable type-strain genomes for metagenomic binning, comparative biology and taxonomic classification.</title>
        <authorList>
            <person name="Goeker M."/>
        </authorList>
    </citation>
    <scope>NUCLEOTIDE SEQUENCE [LARGE SCALE GENOMIC DNA]</scope>
    <source>
        <strain evidence="11 12">DSM 101599</strain>
    </source>
</reference>
<accession>A0ABX0UF02</accession>
<evidence type="ECO:0000256" key="5">
    <source>
        <dbReference type="ARBA" id="ARBA00022556"/>
    </source>
</evidence>
<evidence type="ECO:0000256" key="10">
    <source>
        <dbReference type="NCBIfam" id="TIGR00215"/>
    </source>
</evidence>
<dbReference type="InterPro" id="IPR003835">
    <property type="entry name" value="Glyco_trans_19"/>
</dbReference>
<evidence type="ECO:0000313" key="12">
    <source>
        <dbReference type="Proteomes" id="UP000745859"/>
    </source>
</evidence>
<evidence type="ECO:0000256" key="3">
    <source>
        <dbReference type="ARBA" id="ARBA00020902"/>
    </source>
</evidence>
<dbReference type="PANTHER" id="PTHR30372:SF4">
    <property type="entry name" value="LIPID-A-DISACCHARIDE SYNTHASE, MITOCHONDRIAL-RELATED"/>
    <property type="match status" value="1"/>
</dbReference>
<sequence length="368" mass="41834">MKYYLIAGEASGDLHGANLMKALLEKDPKAEFRFFGGDLMQEIGGTLVKHYKELAFMGLLEVLKNIRSIFKNIDVCKKDLMEFKPDVLILIDYPGFNLRIAEFAKKNGIKVHYYISPKIWAWKENRIHKIKKNIDHLHVIFPFEVDYFKNKHNYEVNYVGNPLFDEIAKRESINESKFREEHHLGDKPIIALLPGSRTQEITKILSVMLTVVDVFKEYQFVIAGAPSKEEAFYIPFIGTSDVKFIANKTYDLLSISTAALVTSGTATLETALFKVPQVVCYKTSGLTYFIGNLLVKIEFFSLVNLVMQREVVTELLQHTFTKETLIIELKNILSGEGREIMLSDYDELEQKLGGVGASKKLADSILSA</sequence>
<keyword evidence="8" id="KW-0443">Lipid metabolism</keyword>
<name>A0ABX0UF02_9FLAO</name>
<evidence type="ECO:0000256" key="1">
    <source>
        <dbReference type="ARBA" id="ARBA00002056"/>
    </source>
</evidence>
<evidence type="ECO:0000256" key="2">
    <source>
        <dbReference type="ARBA" id="ARBA00012687"/>
    </source>
</evidence>
<keyword evidence="6 11" id="KW-0328">Glycosyltransferase</keyword>
<dbReference type="RefSeq" id="WP_167189541.1">
    <property type="nucleotide sequence ID" value="NZ_JAASQL010000004.1"/>
</dbReference>
<comment type="catalytic activity">
    <reaction evidence="9">
        <text>a lipid X + a UDP-2-N,3-O-bis[(3R)-3-hydroxyacyl]-alpha-D-glucosamine = a lipid A disaccharide + UDP + H(+)</text>
        <dbReference type="Rhea" id="RHEA:67828"/>
        <dbReference type="ChEBI" id="CHEBI:15378"/>
        <dbReference type="ChEBI" id="CHEBI:58223"/>
        <dbReference type="ChEBI" id="CHEBI:137748"/>
        <dbReference type="ChEBI" id="CHEBI:176338"/>
        <dbReference type="ChEBI" id="CHEBI:176343"/>
        <dbReference type="EC" id="2.4.1.182"/>
    </reaction>
</comment>
<keyword evidence="7 11" id="KW-0808">Transferase</keyword>
<organism evidence="11 12">
    <name type="scientific">Wenyingzhuangia heitensis</name>
    <dbReference type="NCBI Taxonomy" id="1487859"/>
    <lineage>
        <taxon>Bacteria</taxon>
        <taxon>Pseudomonadati</taxon>
        <taxon>Bacteroidota</taxon>
        <taxon>Flavobacteriia</taxon>
        <taxon>Flavobacteriales</taxon>
        <taxon>Flavobacteriaceae</taxon>
        <taxon>Wenyingzhuangia</taxon>
    </lineage>
</organism>
<comment type="caution">
    <text evidence="11">The sequence shown here is derived from an EMBL/GenBank/DDBJ whole genome shotgun (WGS) entry which is preliminary data.</text>
</comment>
<evidence type="ECO:0000256" key="8">
    <source>
        <dbReference type="ARBA" id="ARBA00023098"/>
    </source>
</evidence>
<keyword evidence="12" id="KW-1185">Reference proteome</keyword>
<dbReference type="EMBL" id="JAASQL010000004">
    <property type="protein sequence ID" value="NIJ46116.1"/>
    <property type="molecule type" value="Genomic_DNA"/>
</dbReference>
<evidence type="ECO:0000256" key="6">
    <source>
        <dbReference type="ARBA" id="ARBA00022676"/>
    </source>
</evidence>